<gene>
    <name evidence="1" type="ORF">CPM_0564</name>
</gene>
<sequence length="174" mass="20502">MAENTGRDKNFHEKFESASKELNGNGIYDVESLKFRSMSYYGYTDLLKQLKLLKVEKAKGNYQGMAWKITEENGHSILIVEHETGLEILYVVGAIASVTDLIWKVASLWNRGRLRHFPEFERFEMERRRFGKNDLLIEESISSFETVMFQHLLNMYERLNERVSLLESKTYYNL</sequence>
<dbReference type="AlphaFoldDB" id="A0A1R4A663"/>
<protein>
    <submittedName>
        <fullName evidence="1">Uncharacterized protein</fullName>
    </submittedName>
</protein>
<evidence type="ECO:0000313" key="1">
    <source>
        <dbReference type="EMBL" id="SJK84440.1"/>
    </source>
</evidence>
<reference evidence="2" key="1">
    <citation type="submission" date="2016-06" db="EMBL/GenBank/DDBJ databases">
        <authorList>
            <person name="Toshchakov V.S."/>
        </authorList>
    </citation>
    <scope>NUCLEOTIDE SEQUENCE [LARGE SCALE GENOMIC DNA]</scope>
    <source>
        <strain>PM4 (JCM 30641</strain>
        <strain evidence="2">\VKM B-2940)</strain>
    </source>
</reference>
<organism evidence="1 2">
    <name type="scientific">Cuniculiplasma divulgatum</name>
    <dbReference type="NCBI Taxonomy" id="1673428"/>
    <lineage>
        <taxon>Archaea</taxon>
        <taxon>Methanobacteriati</taxon>
        <taxon>Thermoplasmatota</taxon>
        <taxon>Thermoplasmata</taxon>
        <taxon>Thermoplasmatales</taxon>
        <taxon>Cuniculiplasmataceae</taxon>
        <taxon>Cuniculiplasma</taxon>
    </lineage>
</organism>
<keyword evidence="2" id="KW-1185">Reference proteome</keyword>
<name>A0A1R4A663_9ARCH</name>
<dbReference type="EMBL" id="LT719092">
    <property type="protein sequence ID" value="SJK84440.1"/>
    <property type="molecule type" value="Genomic_DNA"/>
</dbReference>
<proteinExistence type="predicted"/>
<evidence type="ECO:0000313" key="2">
    <source>
        <dbReference type="Proteomes" id="UP000187822"/>
    </source>
</evidence>
<accession>A0A1R4A663</accession>
<dbReference type="Proteomes" id="UP000187822">
    <property type="component" value="Chromosome I"/>
</dbReference>
<dbReference type="KEGG" id="cdiv:CPM_0564"/>